<dbReference type="PRINTS" id="PR00704">
    <property type="entry name" value="CALPAIN"/>
</dbReference>
<dbReference type="SMART" id="SM00720">
    <property type="entry name" value="calpain_III"/>
    <property type="match status" value="1"/>
</dbReference>
<dbReference type="AlphaFoldDB" id="A0A8D0G8P5"/>
<name>A0A8D0G8P5_SPHPU</name>
<accession>A0A8D0G8P5</accession>
<dbReference type="Pfam" id="PF01067">
    <property type="entry name" value="Calpain_III"/>
    <property type="match status" value="1"/>
</dbReference>
<dbReference type="GO" id="GO:0005737">
    <property type="term" value="C:cytoplasm"/>
    <property type="evidence" value="ECO:0007669"/>
    <property type="project" value="TreeGrafter"/>
</dbReference>
<dbReference type="GO" id="GO:0006508">
    <property type="term" value="P:proteolysis"/>
    <property type="evidence" value="ECO:0007669"/>
    <property type="project" value="InterPro"/>
</dbReference>
<dbReference type="CDD" id="cd00214">
    <property type="entry name" value="Calpain_III"/>
    <property type="match status" value="1"/>
</dbReference>
<evidence type="ECO:0000313" key="3">
    <source>
        <dbReference type="Ensembl" id="ENSSPUP00000004969.1"/>
    </source>
</evidence>
<dbReference type="InterPro" id="IPR022683">
    <property type="entry name" value="Calpain_III"/>
</dbReference>
<sequence>MDMEDFLRNFDDLQICSLTPDLLDSDKAGSWNVNSFSGRWISGYNAGGCSNHKDTFWTNPQFQITLLEADDYDKKKFLKPKCTLLVTLFQRGRRKDRRRGKDFLSIGFEVYEISKEYRELRRTAQRKLALSDLTQVARTEYAPRRGVTQRCRLPPGEYLIVPTTFNPTDESEFILQIFTEKQHAATEIDNEISAELSGFQLVPGAEIDKNVESIFLAVAGQVRGQSRPGSPFRDEMTGAGPLVWLCWLLQRLRRPCPLETEFFGQHLLPAPVAAPPV</sequence>
<evidence type="ECO:0000259" key="2">
    <source>
        <dbReference type="SMART" id="SM00720"/>
    </source>
</evidence>
<evidence type="ECO:0000256" key="1">
    <source>
        <dbReference type="ARBA" id="ARBA00007623"/>
    </source>
</evidence>
<organism evidence="3 4">
    <name type="scientific">Sphenodon punctatus</name>
    <name type="common">Tuatara</name>
    <name type="synonym">Hatteria punctata</name>
    <dbReference type="NCBI Taxonomy" id="8508"/>
    <lineage>
        <taxon>Eukaryota</taxon>
        <taxon>Metazoa</taxon>
        <taxon>Chordata</taxon>
        <taxon>Craniata</taxon>
        <taxon>Vertebrata</taxon>
        <taxon>Euteleostomi</taxon>
        <taxon>Lepidosauria</taxon>
        <taxon>Sphenodontia</taxon>
        <taxon>Sphenodontidae</taxon>
        <taxon>Sphenodon</taxon>
    </lineage>
</organism>
<dbReference type="PANTHER" id="PTHR10183:SF280">
    <property type="entry name" value="CALPAIN-12"/>
    <property type="match status" value="1"/>
</dbReference>
<dbReference type="InterPro" id="IPR036213">
    <property type="entry name" value="Calpain_III_sf"/>
</dbReference>
<dbReference type="GO" id="GO:0004198">
    <property type="term" value="F:calcium-dependent cysteine-type endopeptidase activity"/>
    <property type="evidence" value="ECO:0007669"/>
    <property type="project" value="InterPro"/>
</dbReference>
<protein>
    <recommendedName>
        <fullName evidence="2">Peptidase C2 calpain domain-containing protein</fullName>
    </recommendedName>
</protein>
<dbReference type="SUPFAM" id="SSF49758">
    <property type="entry name" value="Calpain large subunit, middle domain (domain III)"/>
    <property type="match status" value="1"/>
</dbReference>
<comment type="similarity">
    <text evidence="1">Belongs to the peptidase C2 family.</text>
</comment>
<reference evidence="3" key="1">
    <citation type="submission" date="2025-08" db="UniProtKB">
        <authorList>
            <consortium name="Ensembl"/>
        </authorList>
    </citation>
    <scope>IDENTIFICATION</scope>
</reference>
<evidence type="ECO:0000313" key="4">
    <source>
        <dbReference type="Proteomes" id="UP000694392"/>
    </source>
</evidence>
<dbReference type="PANTHER" id="PTHR10183">
    <property type="entry name" value="CALPAIN"/>
    <property type="match status" value="1"/>
</dbReference>
<dbReference type="Ensembl" id="ENSSPUT00000005284.1">
    <property type="protein sequence ID" value="ENSSPUP00000004969.1"/>
    <property type="gene ID" value="ENSSPUG00000003837.1"/>
</dbReference>
<dbReference type="InterPro" id="IPR022682">
    <property type="entry name" value="Calpain_domain_III"/>
</dbReference>
<dbReference type="GeneTree" id="ENSGT00940000161901"/>
<reference evidence="3" key="2">
    <citation type="submission" date="2025-09" db="UniProtKB">
        <authorList>
            <consortium name="Ensembl"/>
        </authorList>
    </citation>
    <scope>IDENTIFICATION</scope>
</reference>
<keyword evidence="4" id="KW-1185">Reference proteome</keyword>
<proteinExistence type="inferred from homology"/>
<dbReference type="InterPro" id="IPR022684">
    <property type="entry name" value="Calpain_cysteine_protease"/>
</dbReference>
<dbReference type="Gene3D" id="2.60.120.380">
    <property type="match status" value="1"/>
</dbReference>
<dbReference type="FunFam" id="2.60.120.380:FF:000011">
    <property type="entry name" value="Calpain 12"/>
    <property type="match status" value="1"/>
</dbReference>
<feature type="domain" description="Peptidase C2 calpain" evidence="2">
    <location>
        <begin position="30"/>
        <end position="186"/>
    </location>
</feature>
<dbReference type="Proteomes" id="UP000694392">
    <property type="component" value="Unplaced"/>
</dbReference>
<dbReference type="InterPro" id="IPR033883">
    <property type="entry name" value="C2_III"/>
</dbReference>